<dbReference type="Proteomes" id="UP000663874">
    <property type="component" value="Unassembled WGS sequence"/>
</dbReference>
<feature type="non-terminal residue" evidence="2">
    <location>
        <position position="33"/>
    </location>
</feature>
<name>A0A820IW70_9BILA</name>
<proteinExistence type="predicted"/>
<comment type="caution">
    <text evidence="2">The sequence shown here is derived from an EMBL/GenBank/DDBJ whole genome shotgun (WGS) entry which is preliminary data.</text>
</comment>
<dbReference type="AlphaFoldDB" id="A0A820IW70"/>
<organism evidence="2 3">
    <name type="scientific">Rotaria sordida</name>
    <dbReference type="NCBI Taxonomy" id="392033"/>
    <lineage>
        <taxon>Eukaryota</taxon>
        <taxon>Metazoa</taxon>
        <taxon>Spiralia</taxon>
        <taxon>Gnathifera</taxon>
        <taxon>Rotifera</taxon>
        <taxon>Eurotatoria</taxon>
        <taxon>Bdelloidea</taxon>
        <taxon>Philodinida</taxon>
        <taxon>Philodinidae</taxon>
        <taxon>Rotaria</taxon>
    </lineage>
</organism>
<reference evidence="2" key="1">
    <citation type="submission" date="2021-02" db="EMBL/GenBank/DDBJ databases">
        <authorList>
            <person name="Nowell W R."/>
        </authorList>
    </citation>
    <scope>NUCLEOTIDE SEQUENCE</scope>
</reference>
<gene>
    <name evidence="2" type="ORF">FNK824_LOCUS41060</name>
</gene>
<sequence>MSITTNFNQTNNGTIRPPPSNRNRSNESDFFST</sequence>
<accession>A0A820IW70</accession>
<evidence type="ECO:0000256" key="1">
    <source>
        <dbReference type="SAM" id="MobiDB-lite"/>
    </source>
</evidence>
<evidence type="ECO:0000313" key="2">
    <source>
        <dbReference type="EMBL" id="CAF4312938.1"/>
    </source>
</evidence>
<dbReference type="EMBL" id="CAJOBE010036986">
    <property type="protein sequence ID" value="CAF4312938.1"/>
    <property type="molecule type" value="Genomic_DNA"/>
</dbReference>
<feature type="compositionally biased region" description="Polar residues" evidence="1">
    <location>
        <begin position="1"/>
        <end position="14"/>
    </location>
</feature>
<protein>
    <submittedName>
        <fullName evidence="2">Uncharacterized protein</fullName>
    </submittedName>
</protein>
<evidence type="ECO:0000313" key="3">
    <source>
        <dbReference type="Proteomes" id="UP000663874"/>
    </source>
</evidence>
<feature type="region of interest" description="Disordered" evidence="1">
    <location>
        <begin position="1"/>
        <end position="33"/>
    </location>
</feature>